<dbReference type="GeneID" id="54991010"/>
<dbReference type="RefSeq" id="YP_009800511.1">
    <property type="nucleotide sequence ID" value="NC_047954.1"/>
</dbReference>
<sequence>MRIGYAFTDKIGGTLALSNDHQFVLKWADLSHGVTGAGVCSRCGFEPDDYEWDRSSFVSHCETMNDPL</sequence>
<keyword evidence="2" id="KW-1185">Reference proteome</keyword>
<reference evidence="1 2" key="1">
    <citation type="submission" date="2018-03" db="EMBL/GenBank/DDBJ databases">
        <title>Phage therapy in agriculture - a green tech approach to combat plant pathogenic bacteria.</title>
        <authorList>
            <person name="Carstens A.B."/>
            <person name="Djurhuus A.M."/>
            <person name="Hansen L.H."/>
        </authorList>
    </citation>
    <scope>NUCLEOTIDE SEQUENCE [LARGE SCALE GENOMIC DNA]</scope>
</reference>
<dbReference type="KEGG" id="vg:54991010"/>
<proteinExistence type="predicted"/>
<dbReference type="EMBL" id="MH113812">
    <property type="protein sequence ID" value="AWD90593.1"/>
    <property type="molecule type" value="Genomic_DNA"/>
</dbReference>
<accession>A0A2S1GML2</accession>
<dbReference type="Proteomes" id="UP000247221">
    <property type="component" value="Segment"/>
</dbReference>
<organism evidence="1 2">
    <name type="scientific">Pseudomonas phage Njord</name>
    <dbReference type="NCBI Taxonomy" id="2163985"/>
    <lineage>
        <taxon>Viruses</taxon>
        <taxon>Duplodnaviria</taxon>
        <taxon>Heunggongvirae</taxon>
        <taxon>Uroviricota</taxon>
        <taxon>Caudoviricetes</taxon>
        <taxon>Autographivirales</taxon>
        <taxon>Autosignataviridae</taxon>
        <taxon>Colwellvirinae</taxon>
        <taxon>Njordvirus</taxon>
        <taxon>Njordvirus njord</taxon>
        <taxon>Uliginvirus njord</taxon>
    </lineage>
</organism>
<protein>
    <submittedName>
        <fullName evidence="1">Uncharacterized protein</fullName>
    </submittedName>
</protein>
<evidence type="ECO:0000313" key="2">
    <source>
        <dbReference type="Proteomes" id="UP000247221"/>
    </source>
</evidence>
<name>A0A2S1GML2_9CAUD</name>
<evidence type="ECO:0000313" key="1">
    <source>
        <dbReference type="EMBL" id="AWD90593.1"/>
    </source>
</evidence>